<gene>
    <name evidence="1" type="ORF">H4R34_005503</name>
</gene>
<dbReference type="AlphaFoldDB" id="A0A9W8AWE2"/>
<feature type="non-terminal residue" evidence="1">
    <location>
        <position position="183"/>
    </location>
</feature>
<sequence length="183" mass="21472">MPMIAETDYTKLYSRFKCSFQVNSPSIFKVFSGHLGAFNKGYVLDIPYLVEKYLEIINQVDLLPFLTARQNEPVYDILVRNIAGNDPDRTRYFFNNVLAFHVIPELIATYVAKGYYKQALAFIQRMLKNRYISDFWELIKVDTGLDYYERAVYVALERTMDENDKGFVRHVIETHQLLDNELA</sequence>
<protein>
    <submittedName>
        <fullName evidence="1">Uncharacterized protein</fullName>
    </submittedName>
</protein>
<comment type="caution">
    <text evidence="1">The sequence shown here is derived from an EMBL/GenBank/DDBJ whole genome shotgun (WGS) entry which is preliminary data.</text>
</comment>
<dbReference type="EMBL" id="JANBQB010001139">
    <property type="protein sequence ID" value="KAJ1972150.1"/>
    <property type="molecule type" value="Genomic_DNA"/>
</dbReference>
<keyword evidence="2" id="KW-1185">Reference proteome</keyword>
<proteinExistence type="predicted"/>
<evidence type="ECO:0000313" key="2">
    <source>
        <dbReference type="Proteomes" id="UP001151582"/>
    </source>
</evidence>
<organism evidence="1 2">
    <name type="scientific">Dimargaris verticillata</name>
    <dbReference type="NCBI Taxonomy" id="2761393"/>
    <lineage>
        <taxon>Eukaryota</taxon>
        <taxon>Fungi</taxon>
        <taxon>Fungi incertae sedis</taxon>
        <taxon>Zoopagomycota</taxon>
        <taxon>Kickxellomycotina</taxon>
        <taxon>Dimargaritomycetes</taxon>
        <taxon>Dimargaritales</taxon>
        <taxon>Dimargaritaceae</taxon>
        <taxon>Dimargaris</taxon>
    </lineage>
</organism>
<reference evidence="1" key="1">
    <citation type="submission" date="2022-07" db="EMBL/GenBank/DDBJ databases">
        <title>Phylogenomic reconstructions and comparative analyses of Kickxellomycotina fungi.</title>
        <authorList>
            <person name="Reynolds N.K."/>
            <person name="Stajich J.E."/>
            <person name="Barry K."/>
            <person name="Grigoriev I.V."/>
            <person name="Crous P."/>
            <person name="Smith M.E."/>
        </authorList>
    </citation>
    <scope>NUCLEOTIDE SEQUENCE</scope>
    <source>
        <strain evidence="1">RSA 567</strain>
    </source>
</reference>
<dbReference type="Proteomes" id="UP001151582">
    <property type="component" value="Unassembled WGS sequence"/>
</dbReference>
<accession>A0A9W8AWE2</accession>
<evidence type="ECO:0000313" key="1">
    <source>
        <dbReference type="EMBL" id="KAJ1972150.1"/>
    </source>
</evidence>
<name>A0A9W8AWE2_9FUNG</name>